<dbReference type="CDD" id="cd00155">
    <property type="entry name" value="RasGEF"/>
    <property type="match status" value="1"/>
</dbReference>
<dbReference type="GO" id="GO:0005886">
    <property type="term" value="C:plasma membrane"/>
    <property type="evidence" value="ECO:0007669"/>
    <property type="project" value="TreeGrafter"/>
</dbReference>
<dbReference type="RefSeq" id="XP_002672590.1">
    <property type="nucleotide sequence ID" value="XM_002672544.1"/>
</dbReference>
<dbReference type="InterPro" id="IPR008937">
    <property type="entry name" value="Ras-like_GEF"/>
</dbReference>
<feature type="region of interest" description="Disordered" evidence="3">
    <location>
        <begin position="118"/>
        <end position="174"/>
    </location>
</feature>
<dbReference type="InterPro" id="IPR000651">
    <property type="entry name" value="Ras-like_Gua-exchang_fac_N"/>
</dbReference>
<dbReference type="Proteomes" id="UP000006671">
    <property type="component" value="Unassembled WGS sequence"/>
</dbReference>
<keyword evidence="7" id="KW-1185">Reference proteome</keyword>
<reference evidence="6 7" key="1">
    <citation type="journal article" date="2010" name="Cell">
        <title>The genome of Naegleria gruberi illuminates early eukaryotic versatility.</title>
        <authorList>
            <person name="Fritz-Laylin L.K."/>
            <person name="Prochnik S.E."/>
            <person name="Ginger M.L."/>
            <person name="Dacks J.B."/>
            <person name="Carpenter M.L."/>
            <person name="Field M.C."/>
            <person name="Kuo A."/>
            <person name="Paredez A."/>
            <person name="Chapman J."/>
            <person name="Pham J."/>
            <person name="Shu S."/>
            <person name="Neupane R."/>
            <person name="Cipriano M."/>
            <person name="Mancuso J."/>
            <person name="Tu H."/>
            <person name="Salamov A."/>
            <person name="Lindquist E."/>
            <person name="Shapiro H."/>
            <person name="Lucas S."/>
            <person name="Grigoriev I.V."/>
            <person name="Cande W.Z."/>
            <person name="Fulton C."/>
            <person name="Rokhsar D.S."/>
            <person name="Dawson S.C."/>
        </authorList>
    </citation>
    <scope>NUCLEOTIDE SEQUENCE [LARGE SCALE GENOMIC DNA]</scope>
    <source>
        <strain evidence="6 7">NEG-M</strain>
    </source>
</reference>
<accession>D2VTE0</accession>
<feature type="domain" description="Ras-GEF" evidence="4">
    <location>
        <begin position="525"/>
        <end position="766"/>
    </location>
</feature>
<organism evidence="7">
    <name type="scientific">Naegleria gruberi</name>
    <name type="common">Amoeba</name>
    <dbReference type="NCBI Taxonomy" id="5762"/>
    <lineage>
        <taxon>Eukaryota</taxon>
        <taxon>Discoba</taxon>
        <taxon>Heterolobosea</taxon>
        <taxon>Tetramitia</taxon>
        <taxon>Eutetramitia</taxon>
        <taxon>Vahlkampfiidae</taxon>
        <taxon>Naegleria</taxon>
    </lineage>
</organism>
<dbReference type="Gene3D" id="1.10.840.10">
    <property type="entry name" value="Ras guanine-nucleotide exchange factors catalytic domain"/>
    <property type="match status" value="1"/>
</dbReference>
<dbReference type="eggNOG" id="KOG3417">
    <property type="taxonomic scope" value="Eukaryota"/>
</dbReference>
<proteinExistence type="predicted"/>
<dbReference type="InterPro" id="IPR023578">
    <property type="entry name" value="Ras_GEF_dom_sf"/>
</dbReference>
<dbReference type="Gene3D" id="1.20.870.10">
    <property type="entry name" value="Son of sevenless (SoS) protein Chain: S domain 1"/>
    <property type="match status" value="1"/>
</dbReference>
<name>D2VTE0_NAEGR</name>
<dbReference type="GO" id="GO:0005085">
    <property type="term" value="F:guanyl-nucleotide exchange factor activity"/>
    <property type="evidence" value="ECO:0007669"/>
    <property type="project" value="UniProtKB-KW"/>
</dbReference>
<dbReference type="AlphaFoldDB" id="D2VTE0"/>
<dbReference type="PROSITE" id="PS50212">
    <property type="entry name" value="RASGEF_NTER"/>
    <property type="match status" value="1"/>
</dbReference>
<evidence type="ECO:0000259" key="4">
    <source>
        <dbReference type="PROSITE" id="PS50009"/>
    </source>
</evidence>
<dbReference type="PROSITE" id="PS50009">
    <property type="entry name" value="RASGEF_CAT"/>
    <property type="match status" value="1"/>
</dbReference>
<dbReference type="OMA" id="VIRTWIK"/>
<dbReference type="InterPro" id="IPR006594">
    <property type="entry name" value="LisH"/>
</dbReference>
<dbReference type="OrthoDB" id="10254377at2759"/>
<sequence>MDYREEAIAKGYLTLNIPLPPNLNSSTSNFTTDSQTLKQFMSETNPKVEKCKPQHQDKLHNHELKRVTKHIQGQVEKSLISQSEVSNPLMDREQWLARALKRNPTALALMERMRPLSKHPSNCTALTQVPSVGGGLRASSSFRKKASSSSGNLTDQNSPRISTNLQRNGSDHNIGGSVNMTLLNSMNESGSRDSVSNLISSTTSISGGSTTNLLKLMDMAGNATDSAGVLNEEGKKSILDYSSILGTVENREVLSREALLQLIYQHFAQRGLYKTIQTMEEETGIRYNGFRSEKNANKDTLVTTLLSLGIKDIEKPYAMPQSDLVDLEADVEIQTSSIYHHFDEDYVDDMKKPLWAEISHAEEDAEYVDGHDLRGATLNKLIEKLTSTSADGKFIQCFLVTYRSFTVPEILLQKLCQRYRVPKSIPESEKVQIQLRTGVIFNKWIEEYFSLDWNENMIRDFIVFIEDFLLKYRKLAKMGEKLKQKLAQKLASRNRETALVFSEQSQAPDVPRNVFSPKLSIWDIKEEELAKQITFMDHNLYRNIEAHELLNCSWSKPKLRHRSKHVLLSSEFFNKLSNWFSCQIITEDSLRERKAKLTKLMKIAVAMFRLNNFNSLMALNSVYSSSGVFRLKYAIGEIDEGTKKDFTDAIAVMSNDSSSKRYRTYIKQEAKPPLNIYLGIYLTDLTMIEDGNPDVIKHPKTQRSLINWKKRQLVANTISEVMQYKNPPYNIQQVHQIQELLKNTFENHEMVEEKKLFEKSLITEPRSVQRKEDLKQ</sequence>
<dbReference type="PANTHER" id="PTHR23113:SF366">
    <property type="entry name" value="RAS GUANINE NUCLEOTIDE EXCHANGE FACTOR R"/>
    <property type="match status" value="1"/>
</dbReference>
<dbReference type="STRING" id="5762.D2VTE0"/>
<evidence type="ECO:0000256" key="1">
    <source>
        <dbReference type="ARBA" id="ARBA00022658"/>
    </source>
</evidence>
<feature type="compositionally biased region" description="Polar residues" evidence="3">
    <location>
        <begin position="151"/>
        <end position="168"/>
    </location>
</feature>
<dbReference type="SMART" id="SM00147">
    <property type="entry name" value="RasGEF"/>
    <property type="match status" value="1"/>
</dbReference>
<dbReference type="GO" id="GO:0007265">
    <property type="term" value="P:Ras protein signal transduction"/>
    <property type="evidence" value="ECO:0007669"/>
    <property type="project" value="TreeGrafter"/>
</dbReference>
<dbReference type="PANTHER" id="PTHR23113">
    <property type="entry name" value="GUANINE NUCLEOTIDE EXCHANGE FACTOR"/>
    <property type="match status" value="1"/>
</dbReference>
<dbReference type="InterPro" id="IPR036964">
    <property type="entry name" value="RASGEF_cat_dom_sf"/>
</dbReference>
<protein>
    <submittedName>
        <fullName evidence="6">Aimless RasGEF-like protein</fullName>
    </submittedName>
</protein>
<evidence type="ECO:0000313" key="6">
    <source>
        <dbReference type="EMBL" id="EFC39846.1"/>
    </source>
</evidence>
<dbReference type="GeneID" id="8854329"/>
<dbReference type="EMBL" id="GG738896">
    <property type="protein sequence ID" value="EFC39846.1"/>
    <property type="molecule type" value="Genomic_DNA"/>
</dbReference>
<dbReference type="VEuPathDB" id="AmoebaDB:NAEGRDRAFT_81164"/>
<evidence type="ECO:0000313" key="7">
    <source>
        <dbReference type="Proteomes" id="UP000006671"/>
    </source>
</evidence>
<dbReference type="Pfam" id="PF00618">
    <property type="entry name" value="RasGEF_N"/>
    <property type="match status" value="1"/>
</dbReference>
<dbReference type="CDD" id="cd06224">
    <property type="entry name" value="REM"/>
    <property type="match status" value="1"/>
</dbReference>
<keyword evidence="1 2" id="KW-0344">Guanine-nucleotide releasing factor</keyword>
<feature type="compositionally biased region" description="Polar residues" evidence="3">
    <location>
        <begin position="119"/>
        <end position="130"/>
    </location>
</feature>
<evidence type="ECO:0000256" key="2">
    <source>
        <dbReference type="PROSITE-ProRule" id="PRU00168"/>
    </source>
</evidence>
<dbReference type="SUPFAM" id="SSF48366">
    <property type="entry name" value="Ras GEF"/>
    <property type="match status" value="1"/>
</dbReference>
<evidence type="ECO:0000259" key="5">
    <source>
        <dbReference type="PROSITE" id="PS50212"/>
    </source>
</evidence>
<evidence type="ECO:0000256" key="3">
    <source>
        <dbReference type="SAM" id="MobiDB-lite"/>
    </source>
</evidence>
<dbReference type="KEGG" id="ngr:NAEGRDRAFT_81164"/>
<dbReference type="SMART" id="SM00229">
    <property type="entry name" value="RasGEFN"/>
    <property type="match status" value="1"/>
</dbReference>
<dbReference type="SMART" id="SM00667">
    <property type="entry name" value="LisH"/>
    <property type="match status" value="1"/>
</dbReference>
<dbReference type="PROSITE" id="PS50896">
    <property type="entry name" value="LISH"/>
    <property type="match status" value="1"/>
</dbReference>
<dbReference type="Pfam" id="PF00617">
    <property type="entry name" value="RasGEF"/>
    <property type="match status" value="1"/>
</dbReference>
<feature type="domain" description="N-terminal Ras-GEF" evidence="5">
    <location>
        <begin position="369"/>
        <end position="490"/>
    </location>
</feature>
<gene>
    <name evidence="6" type="ORF">NAEGRDRAFT_81164</name>
</gene>
<dbReference type="InterPro" id="IPR001895">
    <property type="entry name" value="RASGEF_cat_dom"/>
</dbReference>
<dbReference type="InParanoid" id="D2VTE0"/>